<keyword evidence="3" id="KW-0645">Protease</keyword>
<dbReference type="InterPro" id="IPR001878">
    <property type="entry name" value="Znf_CCHC"/>
</dbReference>
<dbReference type="Gene3D" id="2.40.70.10">
    <property type="entry name" value="Acid Proteases"/>
    <property type="match status" value="1"/>
</dbReference>
<dbReference type="PANTHER" id="PTHR37984:SF5">
    <property type="entry name" value="PROTEIN NYNRIN-LIKE"/>
    <property type="match status" value="1"/>
</dbReference>
<dbReference type="InterPro" id="IPR036875">
    <property type="entry name" value="Znf_CCHC_sf"/>
</dbReference>
<evidence type="ECO:0000259" key="13">
    <source>
        <dbReference type="PROSITE" id="PS50158"/>
    </source>
</evidence>
<dbReference type="GeneTree" id="ENSGT00940000168677"/>
<evidence type="ECO:0000256" key="12">
    <source>
        <dbReference type="SAM" id="MobiDB-lite"/>
    </source>
</evidence>
<keyword evidence="11" id="KW-0862">Zinc</keyword>
<dbReference type="GO" id="GO:0004190">
    <property type="term" value="F:aspartic-type endopeptidase activity"/>
    <property type="evidence" value="ECO:0007669"/>
    <property type="project" value="UniProtKB-KW"/>
</dbReference>
<dbReference type="CDD" id="cd09274">
    <property type="entry name" value="RNase_HI_RT_Ty3"/>
    <property type="match status" value="1"/>
</dbReference>
<dbReference type="InterPro" id="IPR041577">
    <property type="entry name" value="RT_RNaseH_2"/>
</dbReference>
<dbReference type="GO" id="GO:0008270">
    <property type="term" value="F:zinc ion binding"/>
    <property type="evidence" value="ECO:0007669"/>
    <property type="project" value="UniProtKB-KW"/>
</dbReference>
<keyword evidence="11" id="KW-0479">Metal-binding</keyword>
<keyword evidence="4" id="KW-0808">Transferase</keyword>
<dbReference type="FunFam" id="3.10.20.370:FF:000003">
    <property type="entry name" value="Transposon Tf2-6 polyprotein"/>
    <property type="match status" value="1"/>
</dbReference>
<keyword evidence="7" id="KW-0064">Aspartyl protease</keyword>
<keyword evidence="16" id="KW-1185">Reference proteome</keyword>
<dbReference type="CDD" id="cd00303">
    <property type="entry name" value="retropepsin_like"/>
    <property type="match status" value="1"/>
</dbReference>
<dbReference type="InterPro" id="IPR000477">
    <property type="entry name" value="RT_dom"/>
</dbReference>
<evidence type="ECO:0000256" key="9">
    <source>
        <dbReference type="ARBA" id="ARBA00023125"/>
    </source>
</evidence>
<proteinExistence type="inferred from homology"/>
<dbReference type="Gene3D" id="3.10.20.370">
    <property type="match status" value="1"/>
</dbReference>
<dbReference type="GO" id="GO:0004523">
    <property type="term" value="F:RNA-DNA hybrid ribonuclease activity"/>
    <property type="evidence" value="ECO:0007669"/>
    <property type="project" value="UniProtKB-EC"/>
</dbReference>
<keyword evidence="8" id="KW-0378">Hydrolase</keyword>
<dbReference type="GO" id="GO:0003677">
    <property type="term" value="F:DNA binding"/>
    <property type="evidence" value="ECO:0007669"/>
    <property type="project" value="UniProtKB-KW"/>
</dbReference>
<dbReference type="PROSITE" id="PS50878">
    <property type="entry name" value="RT_POL"/>
    <property type="match status" value="1"/>
</dbReference>
<dbReference type="InterPro" id="IPR021109">
    <property type="entry name" value="Peptidase_aspartic_dom_sf"/>
</dbReference>
<evidence type="ECO:0000256" key="7">
    <source>
        <dbReference type="ARBA" id="ARBA00022750"/>
    </source>
</evidence>
<dbReference type="Gene3D" id="3.10.10.10">
    <property type="entry name" value="HIV Type 1 Reverse Transcriptase, subunit A, domain 1"/>
    <property type="match status" value="1"/>
</dbReference>
<organism evidence="15 16">
    <name type="scientific">Leptobrachium leishanense</name>
    <name type="common">Leishan spiny toad</name>
    <dbReference type="NCBI Taxonomy" id="445787"/>
    <lineage>
        <taxon>Eukaryota</taxon>
        <taxon>Metazoa</taxon>
        <taxon>Chordata</taxon>
        <taxon>Craniata</taxon>
        <taxon>Vertebrata</taxon>
        <taxon>Euteleostomi</taxon>
        <taxon>Amphibia</taxon>
        <taxon>Batrachia</taxon>
        <taxon>Anura</taxon>
        <taxon>Pelobatoidea</taxon>
        <taxon>Megophryidae</taxon>
        <taxon>Leptobrachium</taxon>
    </lineage>
</organism>
<keyword evidence="6" id="KW-0540">Nuclease</keyword>
<dbReference type="SUPFAM" id="SSF57756">
    <property type="entry name" value="Retrovirus zinc finger-like domains"/>
    <property type="match status" value="1"/>
</dbReference>
<evidence type="ECO:0000313" key="16">
    <source>
        <dbReference type="Proteomes" id="UP000694569"/>
    </source>
</evidence>
<evidence type="ECO:0000313" key="15">
    <source>
        <dbReference type="Ensembl" id="ENSLLEP00000010333.1"/>
    </source>
</evidence>
<keyword evidence="11" id="KW-0863">Zinc-finger</keyword>
<evidence type="ECO:0000256" key="6">
    <source>
        <dbReference type="ARBA" id="ARBA00022722"/>
    </source>
</evidence>
<name>A0A8C5MD34_9ANUR</name>
<dbReference type="GO" id="GO:0016779">
    <property type="term" value="F:nucleotidyltransferase activity"/>
    <property type="evidence" value="ECO:0007669"/>
    <property type="project" value="UniProtKB-KW"/>
</dbReference>
<keyword evidence="9" id="KW-0238">DNA-binding</keyword>
<feature type="domain" description="CCHC-type" evidence="13">
    <location>
        <begin position="218"/>
        <end position="232"/>
    </location>
</feature>
<keyword evidence="10" id="KW-0511">Multifunctional enzyme</keyword>
<keyword evidence="5" id="KW-0548">Nucleotidyltransferase</keyword>
<dbReference type="FunFam" id="3.30.70.270:FF:000020">
    <property type="entry name" value="Transposon Tf2-6 polyprotein-like Protein"/>
    <property type="match status" value="1"/>
</dbReference>
<evidence type="ECO:0000256" key="4">
    <source>
        <dbReference type="ARBA" id="ARBA00022679"/>
    </source>
</evidence>
<dbReference type="GO" id="GO:0006508">
    <property type="term" value="P:proteolysis"/>
    <property type="evidence" value="ECO:0007669"/>
    <property type="project" value="UniProtKB-KW"/>
</dbReference>
<comment type="similarity">
    <text evidence="1">Belongs to the beta type-B retroviral polymerase family. HERV class-II K(HML-2) pol subfamily.</text>
</comment>
<protein>
    <recommendedName>
        <fullName evidence="2">ribonuclease H</fullName>
        <ecNumber evidence="2">3.1.26.4</ecNumber>
    </recommendedName>
</protein>
<evidence type="ECO:0000256" key="8">
    <source>
        <dbReference type="ARBA" id="ARBA00022759"/>
    </source>
</evidence>
<reference evidence="15" key="2">
    <citation type="submission" date="2025-09" db="UniProtKB">
        <authorList>
            <consortium name="Ensembl"/>
        </authorList>
    </citation>
    <scope>IDENTIFICATION</scope>
</reference>
<evidence type="ECO:0000256" key="10">
    <source>
        <dbReference type="ARBA" id="ARBA00023268"/>
    </source>
</evidence>
<evidence type="ECO:0000256" key="1">
    <source>
        <dbReference type="ARBA" id="ARBA00010879"/>
    </source>
</evidence>
<dbReference type="PROSITE" id="PS50158">
    <property type="entry name" value="ZF_CCHC"/>
    <property type="match status" value="1"/>
</dbReference>
<dbReference type="Gene3D" id="3.30.70.270">
    <property type="match status" value="2"/>
</dbReference>
<dbReference type="Pfam" id="PF17919">
    <property type="entry name" value="RT_RNaseH_2"/>
    <property type="match status" value="1"/>
</dbReference>
<sequence>MTAPMRFDGTPSECRGFLVHVDIHFKLNPQMFFSDIAKVGFIINHLSGRALTWATPLWEAERPIVRDYKEFIAELQRTFNPTRKATIAGKSLFRIRQGNRTVSDYAIEFKTLISDVNWTNETLVLAFMEGLSESLMHELAPRKLPEVLCELIDYCIDLDNQIRDRRTPRERPKRPLPRLAPVFQAPPRELSPPSEPMQLGRTRLTEEERTRRFREGLCLYCGLEGHVRFQCPTRPKLHDKPEKLPHLRQLRRQALGVTCMSPIKDTKLMLPVSLAWETKTTHNTAFVDSGAAGNFIDVNYASSISLPLVVRETPLAVEAIDGRPLSCPRITHDTITVVLTTGLLHKEKIIFQVIHSPSNPVVLGFPWLVEHNPVIDWVKGEILSWSSACFGTCLIPIQHVGALNTPTAPPLSTEVPEQYADLRAVFDKREADKLPPHRPYDCAIDIHPGTMPPRGKVYPLSIKENQIMEEYIKENLERGFIRRSSSPAGAGFFFVSKKEGDLRPCIDYRGLNKITIKNVYPIPLISELFDRLRGSAVYTKLDLRGAYNLIRIKEGHEWKTAFNTRSGHYEYLVMPFGLCNAPAVFQDFINDVLRDFLQTFVIVYLDDILIYSPDLKTHHAHVRQVLAKLLDNGLYCKLEKCLFDITTVKFLGYIITPEGFEMDPSKLTAISEWPLPQGLKAIQRFLGFSNYYRRFIKNYSAIASPIINMTRKGLKYQIWSSQSKQAFEALKQAFTSAPVLRHPDPRIPFILEVDASEIGIGAVLSQRESPGKPLHPCGFFSRKLSPAERNYDIGNRELLAIVSALSEWRHLLEGTLDPLLIITDHKNLTYIGDAKRLNSRQARWSLLLSRFNFVLTYRPGDRNVKADALSRQYDPYESNTQDHNPIVPPERIVASTVLSVSSPFLERLQAAQV</sequence>
<dbReference type="Ensembl" id="ENSLLET00000010736.1">
    <property type="protein sequence ID" value="ENSLLEP00000010333.1"/>
    <property type="gene ID" value="ENSLLEG00000006603.1"/>
</dbReference>
<dbReference type="EC" id="3.1.26.4" evidence="2"/>
<dbReference type="Proteomes" id="UP000694569">
    <property type="component" value="Unplaced"/>
</dbReference>
<dbReference type="InterPro" id="IPR043128">
    <property type="entry name" value="Rev_trsase/Diguanyl_cyclase"/>
</dbReference>
<dbReference type="CDD" id="cd01647">
    <property type="entry name" value="RT_LTR"/>
    <property type="match status" value="1"/>
</dbReference>
<accession>A0A8C5MD34</accession>
<dbReference type="Pfam" id="PF00078">
    <property type="entry name" value="RVT_1"/>
    <property type="match status" value="1"/>
</dbReference>
<dbReference type="InterPro" id="IPR005162">
    <property type="entry name" value="Retrotrans_gag_dom"/>
</dbReference>
<dbReference type="AlphaFoldDB" id="A0A8C5MD34"/>
<evidence type="ECO:0000256" key="5">
    <source>
        <dbReference type="ARBA" id="ARBA00022695"/>
    </source>
</evidence>
<feature type="domain" description="Reverse transcriptase" evidence="14">
    <location>
        <begin position="476"/>
        <end position="655"/>
    </location>
</feature>
<dbReference type="PANTHER" id="PTHR37984">
    <property type="entry name" value="PROTEIN CBG26694"/>
    <property type="match status" value="1"/>
</dbReference>
<dbReference type="OrthoDB" id="8052860at2759"/>
<evidence type="ECO:0000256" key="3">
    <source>
        <dbReference type="ARBA" id="ARBA00022670"/>
    </source>
</evidence>
<evidence type="ECO:0000256" key="11">
    <source>
        <dbReference type="PROSITE-ProRule" id="PRU00047"/>
    </source>
</evidence>
<evidence type="ECO:0000256" key="2">
    <source>
        <dbReference type="ARBA" id="ARBA00012180"/>
    </source>
</evidence>
<reference evidence="15" key="1">
    <citation type="submission" date="2025-08" db="UniProtKB">
        <authorList>
            <consortium name="Ensembl"/>
        </authorList>
    </citation>
    <scope>IDENTIFICATION</scope>
</reference>
<feature type="region of interest" description="Disordered" evidence="12">
    <location>
        <begin position="166"/>
        <end position="207"/>
    </location>
</feature>
<dbReference type="InterPro" id="IPR043502">
    <property type="entry name" value="DNA/RNA_pol_sf"/>
</dbReference>
<dbReference type="InterPro" id="IPR050951">
    <property type="entry name" value="Retrovirus_Pol_polyprotein"/>
</dbReference>
<evidence type="ECO:0000259" key="14">
    <source>
        <dbReference type="PROSITE" id="PS50878"/>
    </source>
</evidence>
<keyword evidence="8" id="KW-0255">Endonuclease</keyword>
<dbReference type="Pfam" id="PF03732">
    <property type="entry name" value="Retrotrans_gag"/>
    <property type="match status" value="1"/>
</dbReference>
<dbReference type="SUPFAM" id="SSF56672">
    <property type="entry name" value="DNA/RNA polymerases"/>
    <property type="match status" value="1"/>
</dbReference>